<dbReference type="Proteomes" id="UP001596035">
    <property type="component" value="Unassembled WGS sequence"/>
</dbReference>
<dbReference type="RefSeq" id="WP_344566275.1">
    <property type="nucleotide sequence ID" value="NZ_BAAATG010000049.1"/>
</dbReference>
<keyword evidence="3" id="KW-1185">Reference proteome</keyword>
<evidence type="ECO:0000313" key="3">
    <source>
        <dbReference type="Proteomes" id="UP001596035"/>
    </source>
</evidence>
<feature type="region of interest" description="Disordered" evidence="1">
    <location>
        <begin position="178"/>
        <end position="199"/>
    </location>
</feature>
<protein>
    <submittedName>
        <fullName evidence="2">Uncharacterized protein</fullName>
    </submittedName>
</protein>
<accession>A0ABW0DIW2</accession>
<dbReference type="EMBL" id="JBHSKN010000002">
    <property type="protein sequence ID" value="MFC5238717.1"/>
    <property type="molecule type" value="Genomic_DNA"/>
</dbReference>
<evidence type="ECO:0000256" key="1">
    <source>
        <dbReference type="SAM" id="MobiDB-lite"/>
    </source>
</evidence>
<feature type="region of interest" description="Disordered" evidence="1">
    <location>
        <begin position="1"/>
        <end position="20"/>
    </location>
</feature>
<evidence type="ECO:0000313" key="2">
    <source>
        <dbReference type="EMBL" id="MFC5238717.1"/>
    </source>
</evidence>
<sequence length="285" mass="32481">MINRLRFTPRAAGTGPEGRGMGKDTVAVSYAEGWDAVARRAFRPLTRAQAEERDGAGEPYVVLHRVPGRAVPAEVHLIAWRDHFVGRWTYDELGRRTHDVDLRLLEDDRLFLRRYVERRYAAPEQPDLAPDAWRLTVELYPGHRGRKILEERGDKGGSFHTLADVPEERRWHDRSEFGVRAADASRPSDEPGPHDVTAPKAAFAGDASLWRPPKPRRMELAVADLFRPGNSFPMESWENTETAEPRHIAMVRIPTGRLAVSDPLDKEPRELTERVPPASTRWRRP</sequence>
<organism evidence="2 3">
    <name type="scientific">Streptomyces atrovirens</name>
    <dbReference type="NCBI Taxonomy" id="285556"/>
    <lineage>
        <taxon>Bacteria</taxon>
        <taxon>Bacillati</taxon>
        <taxon>Actinomycetota</taxon>
        <taxon>Actinomycetes</taxon>
        <taxon>Kitasatosporales</taxon>
        <taxon>Streptomycetaceae</taxon>
        <taxon>Streptomyces</taxon>
    </lineage>
</organism>
<gene>
    <name evidence="2" type="ORF">ACFPWV_02070</name>
</gene>
<name>A0ABW0DIW2_9ACTN</name>
<reference evidence="3" key="1">
    <citation type="journal article" date="2019" name="Int. J. Syst. Evol. Microbiol.">
        <title>The Global Catalogue of Microorganisms (GCM) 10K type strain sequencing project: providing services to taxonomists for standard genome sequencing and annotation.</title>
        <authorList>
            <consortium name="The Broad Institute Genomics Platform"/>
            <consortium name="The Broad Institute Genome Sequencing Center for Infectious Disease"/>
            <person name="Wu L."/>
            <person name="Ma J."/>
        </authorList>
    </citation>
    <scope>NUCLEOTIDE SEQUENCE [LARGE SCALE GENOMIC DNA]</scope>
    <source>
        <strain evidence="3">CGMCC 4.7131</strain>
    </source>
</reference>
<proteinExistence type="predicted"/>
<feature type="compositionally biased region" description="Basic and acidic residues" evidence="1">
    <location>
        <begin position="263"/>
        <end position="273"/>
    </location>
</feature>
<feature type="region of interest" description="Disordered" evidence="1">
    <location>
        <begin position="259"/>
        <end position="285"/>
    </location>
</feature>
<comment type="caution">
    <text evidence="2">The sequence shown here is derived from an EMBL/GenBank/DDBJ whole genome shotgun (WGS) entry which is preliminary data.</text>
</comment>